<gene>
    <name evidence="6" type="primary">LOC112046026</name>
</gene>
<sequence>MGLEEEVPLNYHLGHLAFDNFRRHENIVFQIDAATGEEESYGSVLNRSIRLAQALRAFGLSPGDVVAISGPNHLDLCIPFYAALFNGLPIVGVDPYFKYEEVRALLKLTSPRIAFCQNESHDVYAKAAADLGLDVKLVTFDEGECTMQKFLEMYYRQGSEDDFEIADFDQEKIYAFLVSTSGTSGKVKFAAIKHRPVLLKQLWLKQLQYKSTSQERKESTKKILALSPVNWISKYVTLTMSTVEGLTLLQTSIPDNLDHVIDIINKYKPESTLFSPAMIACLLARKDEVDLTCFESISVAGSKIYLDVLTEFKKLLDKKCMIIEAYGQTEMLGPILAFSPFAPPGSCGVPVDMYSIKLVNPDTGEEIKEANVTGEIWAKGLSFSEYYKDPEETAQAFTEDGYFKTGDLLYRDQNNNYYFVDRIKMLIKYRNSHVLPTELEEVIQKHPGVKEVCVVGIDDPVDGQRPLACVVRQKGSDVTAQEIQELVASNLSSKKELRGGVIFCESLPYTSSEKLCRSKIKEMALRILNNS</sequence>
<dbReference type="InterPro" id="IPR042099">
    <property type="entry name" value="ANL_N_sf"/>
</dbReference>
<evidence type="ECO:0000313" key="6">
    <source>
        <dbReference type="RefSeq" id="XP_023938239.2"/>
    </source>
</evidence>
<reference evidence="6" key="1">
    <citation type="submission" date="2025-08" db="UniProtKB">
        <authorList>
            <consortium name="RefSeq"/>
        </authorList>
    </citation>
    <scope>IDENTIFICATION</scope>
</reference>
<evidence type="ECO:0000256" key="1">
    <source>
        <dbReference type="ARBA" id="ARBA00004275"/>
    </source>
</evidence>
<dbReference type="RefSeq" id="XP_023938239.2">
    <property type="nucleotide sequence ID" value="XM_024082471.2"/>
</dbReference>
<proteinExistence type="predicted"/>
<organism evidence="5 6">
    <name type="scientific">Bicyclus anynana</name>
    <name type="common">Squinting bush brown butterfly</name>
    <dbReference type="NCBI Taxonomy" id="110368"/>
    <lineage>
        <taxon>Eukaryota</taxon>
        <taxon>Metazoa</taxon>
        <taxon>Ecdysozoa</taxon>
        <taxon>Arthropoda</taxon>
        <taxon>Hexapoda</taxon>
        <taxon>Insecta</taxon>
        <taxon>Pterygota</taxon>
        <taxon>Neoptera</taxon>
        <taxon>Endopterygota</taxon>
        <taxon>Lepidoptera</taxon>
        <taxon>Glossata</taxon>
        <taxon>Ditrysia</taxon>
        <taxon>Papilionoidea</taxon>
        <taxon>Nymphalidae</taxon>
        <taxon>Satyrinae</taxon>
        <taxon>Satyrini</taxon>
        <taxon>Mycalesina</taxon>
        <taxon>Bicyclus</taxon>
    </lineage>
</organism>
<dbReference type="SUPFAM" id="SSF56801">
    <property type="entry name" value="Acetyl-CoA synthetase-like"/>
    <property type="match status" value="1"/>
</dbReference>
<evidence type="ECO:0000259" key="4">
    <source>
        <dbReference type="Pfam" id="PF13193"/>
    </source>
</evidence>
<dbReference type="PANTHER" id="PTHR24096:SF353">
    <property type="entry name" value="GH16244P-RELATED"/>
    <property type="match status" value="1"/>
</dbReference>
<dbReference type="GeneID" id="112046026"/>
<name>A0A6J1MUM7_BICAN</name>
<evidence type="ECO:0000256" key="2">
    <source>
        <dbReference type="ARBA" id="ARBA00023140"/>
    </source>
</evidence>
<dbReference type="Proteomes" id="UP001652582">
    <property type="component" value="Chromosome 8"/>
</dbReference>
<keyword evidence="2" id="KW-0576">Peroxisome</keyword>
<dbReference type="Pfam" id="PF00501">
    <property type="entry name" value="AMP-binding"/>
    <property type="match status" value="1"/>
</dbReference>
<dbReference type="Gene3D" id="3.40.50.12780">
    <property type="entry name" value="N-terminal domain of ligase-like"/>
    <property type="match status" value="1"/>
</dbReference>
<dbReference type="OrthoDB" id="10253869at2759"/>
<dbReference type="Pfam" id="PF13193">
    <property type="entry name" value="AMP-binding_C"/>
    <property type="match status" value="1"/>
</dbReference>
<dbReference type="PANTHER" id="PTHR24096">
    <property type="entry name" value="LONG-CHAIN-FATTY-ACID--COA LIGASE"/>
    <property type="match status" value="1"/>
</dbReference>
<evidence type="ECO:0000259" key="3">
    <source>
        <dbReference type="Pfam" id="PF00501"/>
    </source>
</evidence>
<keyword evidence="5" id="KW-1185">Reference proteome</keyword>
<dbReference type="GO" id="GO:0004467">
    <property type="term" value="F:long-chain fatty acid-CoA ligase activity"/>
    <property type="evidence" value="ECO:0007669"/>
    <property type="project" value="TreeGrafter"/>
</dbReference>
<feature type="domain" description="AMP-binding enzyme C-terminal" evidence="4">
    <location>
        <begin position="438"/>
        <end position="514"/>
    </location>
</feature>
<protein>
    <submittedName>
        <fullName evidence="6">Luciferin 4-monooxygenase-like</fullName>
    </submittedName>
</protein>
<dbReference type="GO" id="GO:0046949">
    <property type="term" value="P:fatty-acyl-CoA biosynthetic process"/>
    <property type="evidence" value="ECO:0007669"/>
    <property type="project" value="TreeGrafter"/>
</dbReference>
<dbReference type="InterPro" id="IPR025110">
    <property type="entry name" value="AMP-bd_C"/>
</dbReference>
<comment type="subcellular location">
    <subcellularLocation>
        <location evidence="1">Peroxisome</location>
    </subcellularLocation>
</comment>
<accession>A0A6J1MUM7</accession>
<dbReference type="InterPro" id="IPR000873">
    <property type="entry name" value="AMP-dep_synth/lig_dom"/>
</dbReference>
<dbReference type="InterPro" id="IPR045851">
    <property type="entry name" value="AMP-bd_C_sf"/>
</dbReference>
<dbReference type="KEGG" id="bany:112046026"/>
<feature type="domain" description="AMP-dependent synthetase/ligase" evidence="3">
    <location>
        <begin position="23"/>
        <end position="383"/>
    </location>
</feature>
<dbReference type="GO" id="GO:0005777">
    <property type="term" value="C:peroxisome"/>
    <property type="evidence" value="ECO:0007669"/>
    <property type="project" value="UniProtKB-SubCell"/>
</dbReference>
<dbReference type="AlphaFoldDB" id="A0A6J1MUM7"/>
<dbReference type="Gene3D" id="3.30.300.30">
    <property type="match status" value="1"/>
</dbReference>
<evidence type="ECO:0000313" key="5">
    <source>
        <dbReference type="Proteomes" id="UP001652582"/>
    </source>
</evidence>